<organism evidence="2 3">
    <name type="scientific">Drosophila guanche</name>
    <name type="common">Fruit fly</name>
    <dbReference type="NCBI Taxonomy" id="7266"/>
    <lineage>
        <taxon>Eukaryota</taxon>
        <taxon>Metazoa</taxon>
        <taxon>Ecdysozoa</taxon>
        <taxon>Arthropoda</taxon>
        <taxon>Hexapoda</taxon>
        <taxon>Insecta</taxon>
        <taxon>Pterygota</taxon>
        <taxon>Neoptera</taxon>
        <taxon>Endopterygota</taxon>
        <taxon>Diptera</taxon>
        <taxon>Brachycera</taxon>
        <taxon>Muscomorpha</taxon>
        <taxon>Ephydroidea</taxon>
        <taxon>Drosophilidae</taxon>
        <taxon>Drosophila</taxon>
        <taxon>Sophophora</taxon>
    </lineage>
</organism>
<evidence type="ECO:0000256" key="1">
    <source>
        <dbReference type="SAM" id="SignalP"/>
    </source>
</evidence>
<dbReference type="OrthoDB" id="7859583at2759"/>
<name>A0A3B0JHL9_DROGU</name>
<feature type="signal peptide" evidence="1">
    <location>
        <begin position="1"/>
        <end position="19"/>
    </location>
</feature>
<protein>
    <recommendedName>
        <fullName evidence="4">MD-2-related lipid-recognition domain-containing protein</fullName>
    </recommendedName>
</protein>
<dbReference type="Proteomes" id="UP000268350">
    <property type="component" value="Unassembled WGS sequence"/>
</dbReference>
<evidence type="ECO:0008006" key="4">
    <source>
        <dbReference type="Google" id="ProtNLM"/>
    </source>
</evidence>
<evidence type="ECO:0000313" key="3">
    <source>
        <dbReference type="Proteomes" id="UP000268350"/>
    </source>
</evidence>
<proteinExistence type="predicted"/>
<feature type="chain" id="PRO_5017254384" description="MD-2-related lipid-recognition domain-containing protein" evidence="1">
    <location>
        <begin position="20"/>
        <end position="189"/>
    </location>
</feature>
<dbReference type="SMART" id="SM00697">
    <property type="entry name" value="DM8"/>
    <property type="match status" value="1"/>
</dbReference>
<reference evidence="3" key="1">
    <citation type="submission" date="2018-01" db="EMBL/GenBank/DDBJ databases">
        <authorList>
            <person name="Alioto T."/>
            <person name="Alioto T."/>
        </authorList>
    </citation>
    <scope>NUCLEOTIDE SEQUENCE [LARGE SCALE GENOMIC DNA]</scope>
</reference>
<keyword evidence="3" id="KW-1185">Reference proteome</keyword>
<dbReference type="PANTHER" id="PTHR20898">
    <property type="entry name" value="DAEDALUS ON 3-RELATED-RELATED"/>
    <property type="match status" value="1"/>
</dbReference>
<sequence>MYLVALVVPQLVLCGMVLCEPAVLYKMKNIECLGVAPFSANPVCYIKPINWNKAVAHMDVDLLKPLHNISVHIQIFKRDYSNQYQPFLVDVVVNLCDILSRRNFMPFGVIFIKISSRFSNFNHSCPFSGHLIARGAYVDETYVPNCPLGLYKINITIMENYRVKRPDHAGGFVWYVQAMTPVIRKKHKN</sequence>
<evidence type="ECO:0000313" key="2">
    <source>
        <dbReference type="EMBL" id="SPP72879.1"/>
    </source>
</evidence>
<dbReference type="AlphaFoldDB" id="A0A3B0JHL9"/>
<accession>A0A3B0JHL9</accession>
<dbReference type="Pfam" id="PF06477">
    <property type="entry name" value="DUF1091"/>
    <property type="match status" value="1"/>
</dbReference>
<dbReference type="PANTHER" id="PTHR20898:SF0">
    <property type="entry name" value="DAEDALUS ON 3-RELATED"/>
    <property type="match status" value="1"/>
</dbReference>
<dbReference type="EMBL" id="OUUW01000001">
    <property type="protein sequence ID" value="SPP72879.1"/>
    <property type="molecule type" value="Genomic_DNA"/>
</dbReference>
<gene>
    <name evidence="2" type="ORF">DGUA_6G000273</name>
</gene>
<keyword evidence="1" id="KW-0732">Signal</keyword>
<dbReference type="InterPro" id="IPR010512">
    <property type="entry name" value="DUF1091"/>
</dbReference>
<dbReference type="OMA" id="INMCDAL"/>